<dbReference type="InterPro" id="IPR050599">
    <property type="entry name" value="VDCC_alpha-1_subunit"/>
</dbReference>
<feature type="transmembrane region" description="Helical" evidence="25">
    <location>
        <begin position="68"/>
        <end position="88"/>
    </location>
</feature>
<feature type="binding site" evidence="20">
    <location>
        <position position="296"/>
    </location>
    <ligand>
        <name>Ca(2+)</name>
        <dbReference type="ChEBI" id="CHEBI:29108"/>
    </ligand>
</feature>
<dbReference type="FunFam" id="1.10.287.70:FF:000014">
    <property type="entry name" value="Voltage-dependent T-type calcium channel subunit alpha"/>
    <property type="match status" value="1"/>
</dbReference>
<evidence type="ECO:0000256" key="2">
    <source>
        <dbReference type="ARBA" id="ARBA00004651"/>
    </source>
</evidence>
<keyword evidence="4" id="KW-1003">Cell membrane</keyword>
<dbReference type="FunFam" id="1.20.120.350:FF:000012">
    <property type="entry name" value="Voltage-dependent T-type calcium channel subunit alpha"/>
    <property type="match status" value="1"/>
</dbReference>
<dbReference type="GO" id="GO:0097110">
    <property type="term" value="F:scaffold protein binding"/>
    <property type="evidence" value="ECO:0007669"/>
    <property type="project" value="Ensembl"/>
</dbReference>
<reference evidence="27" key="2">
    <citation type="submission" date="2025-09" db="UniProtKB">
        <authorList>
            <consortium name="Ensembl"/>
        </authorList>
    </citation>
    <scope>IDENTIFICATION</scope>
</reference>
<keyword evidence="7 22" id="KW-0109">Calcium transport</keyword>
<feature type="glycosylation site" description="N-linked (GlcNAc...) asparagine" evidence="21">
    <location>
        <position position="248"/>
    </location>
</feature>
<keyword evidence="28" id="KW-1185">Reference proteome</keyword>
<dbReference type="FunFam" id="1.20.120.350:FF:000008">
    <property type="entry name" value="Voltage-dependent T-type calcium channel subunit alpha"/>
    <property type="match status" value="1"/>
</dbReference>
<keyword evidence="10" id="KW-0677">Repeat</keyword>
<keyword evidence="3" id="KW-0813">Transport</keyword>
<feature type="compositionally biased region" description="Basic residues" evidence="24">
    <location>
        <begin position="420"/>
        <end position="446"/>
    </location>
</feature>
<feature type="region of interest" description="Disordered" evidence="24">
    <location>
        <begin position="1952"/>
        <end position="1976"/>
    </location>
</feature>
<dbReference type="GO" id="GO:0007268">
    <property type="term" value="P:chemical synaptic transmission"/>
    <property type="evidence" value="ECO:0007669"/>
    <property type="project" value="Ensembl"/>
</dbReference>
<keyword evidence="8 22" id="KW-0107">Calcium channel</keyword>
<evidence type="ECO:0000256" key="16">
    <source>
        <dbReference type="ARBA" id="ARBA00023180"/>
    </source>
</evidence>
<evidence type="ECO:0000259" key="26">
    <source>
        <dbReference type="Pfam" id="PF00520"/>
    </source>
</evidence>
<evidence type="ECO:0000256" key="3">
    <source>
        <dbReference type="ARBA" id="ARBA00022448"/>
    </source>
</evidence>
<dbReference type="Gene3D" id="1.10.287.70">
    <property type="match status" value="4"/>
</dbReference>
<evidence type="ECO:0000256" key="19">
    <source>
        <dbReference type="ARBA" id="ARBA00061006"/>
    </source>
</evidence>
<dbReference type="GO" id="GO:0010045">
    <property type="term" value="P:response to nickel cation"/>
    <property type="evidence" value="ECO:0007669"/>
    <property type="project" value="Ensembl"/>
</dbReference>
<evidence type="ECO:0000256" key="11">
    <source>
        <dbReference type="ARBA" id="ARBA00022837"/>
    </source>
</evidence>
<dbReference type="GO" id="GO:0045202">
    <property type="term" value="C:synapse"/>
    <property type="evidence" value="ECO:0007669"/>
    <property type="project" value="GOC"/>
</dbReference>
<feature type="domain" description="Ion transport" evidence="26">
    <location>
        <begin position="1547"/>
        <end position="1797"/>
    </location>
</feature>
<dbReference type="InterPro" id="IPR027359">
    <property type="entry name" value="Volt_channel_dom_sf"/>
</dbReference>
<feature type="binding site" evidence="20">
    <location>
        <position position="867"/>
    </location>
    <ligand>
        <name>Ca(2+)</name>
        <dbReference type="ChEBI" id="CHEBI:29108"/>
    </ligand>
</feature>
<feature type="region of interest" description="Disordered" evidence="24">
    <location>
        <begin position="2078"/>
        <end position="2112"/>
    </location>
</feature>
<dbReference type="InterPro" id="IPR005821">
    <property type="entry name" value="Ion_trans_dom"/>
</dbReference>
<evidence type="ECO:0000256" key="23">
    <source>
        <dbReference type="SAM" id="Coils"/>
    </source>
</evidence>
<feature type="binding site" evidence="20">
    <location>
        <position position="1433"/>
    </location>
    <ligand>
        <name>Ca(2+)</name>
        <dbReference type="ChEBI" id="CHEBI:29108"/>
    </ligand>
</feature>
<evidence type="ECO:0000256" key="14">
    <source>
        <dbReference type="ARBA" id="ARBA00023065"/>
    </source>
</evidence>
<dbReference type="PANTHER" id="PTHR45628:SF33">
    <property type="entry name" value="VOLTAGE-DEPENDENT T-TYPE CALCIUM CHANNEL SUBUNIT ALPHA-1G"/>
    <property type="match status" value="1"/>
</dbReference>
<dbReference type="InterPro" id="IPR002077">
    <property type="entry name" value="VDCCAlpha1"/>
</dbReference>
<feature type="transmembrane region" description="Helical" evidence="25">
    <location>
        <begin position="1578"/>
        <end position="1599"/>
    </location>
</feature>
<gene>
    <name evidence="27" type="primary">CACNA1G</name>
</gene>
<dbReference type="GO" id="GO:0008331">
    <property type="term" value="F:high voltage-gated calcium channel activity"/>
    <property type="evidence" value="ECO:0007669"/>
    <property type="project" value="TreeGrafter"/>
</dbReference>
<evidence type="ECO:0000256" key="1">
    <source>
        <dbReference type="ARBA" id="ARBA00004496"/>
    </source>
</evidence>
<evidence type="ECO:0000256" key="20">
    <source>
        <dbReference type="PIRSR" id="PIRSR602077-1"/>
    </source>
</evidence>
<evidence type="ECO:0000256" key="25">
    <source>
        <dbReference type="SAM" id="Phobius"/>
    </source>
</evidence>
<feature type="compositionally biased region" description="Polar residues" evidence="24">
    <location>
        <begin position="1962"/>
        <end position="1976"/>
    </location>
</feature>
<feature type="region of interest" description="Disordered" evidence="24">
    <location>
        <begin position="1129"/>
        <end position="1149"/>
    </location>
</feature>
<feature type="region of interest" description="Disordered" evidence="24">
    <location>
        <begin position="2026"/>
        <end position="2061"/>
    </location>
</feature>
<dbReference type="SUPFAM" id="SSF81324">
    <property type="entry name" value="Voltage-gated potassium channels"/>
    <property type="match status" value="4"/>
</dbReference>
<keyword evidence="13 25" id="KW-1133">Transmembrane helix</keyword>
<comment type="catalytic activity">
    <reaction evidence="18">
        <text>Ca(2+)(in) = Ca(2+)(out)</text>
        <dbReference type="Rhea" id="RHEA:29671"/>
        <dbReference type="ChEBI" id="CHEBI:29108"/>
    </reaction>
</comment>
<feature type="domain" description="Ion transport" evidence="26">
    <location>
        <begin position="1222"/>
        <end position="1494"/>
    </location>
</feature>
<feature type="transmembrane region" description="Helical" evidence="25">
    <location>
        <begin position="688"/>
        <end position="706"/>
    </location>
</feature>
<evidence type="ECO:0000256" key="12">
    <source>
        <dbReference type="ARBA" id="ARBA00022882"/>
    </source>
</evidence>
<feature type="transmembrane region" description="Helical" evidence="25">
    <location>
        <begin position="1765"/>
        <end position="1786"/>
    </location>
</feature>
<keyword evidence="20" id="KW-0479">Metal-binding</keyword>
<keyword evidence="17" id="KW-0407">Ion channel</keyword>
<protein>
    <recommendedName>
        <fullName evidence="22">Voltage-dependent T-type calcium channel subunit alpha</fullName>
    </recommendedName>
</protein>
<feature type="compositionally biased region" description="Polar residues" evidence="24">
    <location>
        <begin position="2251"/>
        <end position="2262"/>
    </location>
</feature>
<keyword evidence="23" id="KW-0175">Coiled coil</keyword>
<feature type="domain" description="Ion transport" evidence="26">
    <location>
        <begin position="26"/>
        <end position="347"/>
    </location>
</feature>
<dbReference type="FunFam" id="1.20.120.350:FF:000007">
    <property type="entry name" value="Voltage-dependent T-type calcium channel subunit alpha"/>
    <property type="match status" value="1"/>
</dbReference>
<feature type="transmembrane region" description="Helical" evidence="25">
    <location>
        <begin position="284"/>
        <end position="305"/>
    </location>
</feature>
<dbReference type="Proteomes" id="UP000694426">
    <property type="component" value="Unplaced"/>
</dbReference>
<evidence type="ECO:0000256" key="22">
    <source>
        <dbReference type="RuleBase" id="RU003808"/>
    </source>
</evidence>
<accession>A0A8B9I8X1</accession>
<evidence type="ECO:0000256" key="13">
    <source>
        <dbReference type="ARBA" id="ARBA00022989"/>
    </source>
</evidence>
<feature type="transmembrane region" description="Helical" evidence="25">
    <location>
        <begin position="1359"/>
        <end position="1381"/>
    </location>
</feature>
<keyword evidence="9 25" id="KW-0812">Transmembrane</keyword>
<dbReference type="PRINTS" id="PR01629">
    <property type="entry name" value="TVDCCALPHA1"/>
</dbReference>
<feature type="transmembrane region" description="Helical" evidence="25">
    <location>
        <begin position="1547"/>
        <end position="1566"/>
    </location>
</feature>
<feature type="region of interest" description="Disordered" evidence="24">
    <location>
        <begin position="1024"/>
        <end position="1105"/>
    </location>
</feature>
<feature type="transmembrane region" description="Helical" evidence="25">
    <location>
        <begin position="1460"/>
        <end position="1484"/>
    </location>
</feature>
<dbReference type="PRINTS" id="PR00167">
    <property type="entry name" value="CACHANNEL"/>
</dbReference>
<feature type="transmembrane region" description="Helical" evidence="25">
    <location>
        <begin position="1681"/>
        <end position="1701"/>
    </location>
</feature>
<feature type="compositionally biased region" description="Low complexity" evidence="24">
    <location>
        <begin position="1129"/>
        <end position="1139"/>
    </location>
</feature>
<feature type="coiled-coil region" evidence="23">
    <location>
        <begin position="1490"/>
        <end position="1527"/>
    </location>
</feature>
<sequence>PKSPGGEGMRGACAWHRCFLDRAPCSWFERVSMLVILLNCVTLGMFHPCEDIACDSPRCRILQSFDDFIFAFFAVEMIVKMIALGIFGKKCYLGDTWNRLDFFIVIAGMLEYSLDLQNVSFSAVRTVRVLRPLRAINRVPSMRILVTLLLDTLPMLGNVLLLCFFVFFIFGIVGVQLWAGLLRNRCFLPENFSIPYAVDLERYYQTENEDENPFICSQPRENGMRYCRSIPTRREEGLECTLDYYSYNDTTNTSCVNWNQYYTNCSAGEHNPFKGAINFDNIGYAWIAIFQVITLEGWVDIMYFVMDAHSFYNFIYFILLIIVGSFFMINLCLVVIATQFSETKQRESQLMKEQRVRYLSNASTLASFSEPGSCYDELLKYLVYIARKGSKQLVEVYRVAGVRMGFLASPTSKARADRHAGKRRARKRSSVHHLIHHHHHHHHHYHLGNGNLRAPRASPEISDVDTSSLHNGTNRLMLPPSAPNPGAAPGTTESVHSIYHADCHVEPLRCRPSLPQPALGLPSPEGVPRGMGGGKVYPTVHPSTSHEVLKEKSLGEAAVGAGSSTLTSLNIPPGPYSTMHKLLETQSTGPCPSSCKISSPCTKLDSGSCNPEGCPYCLKALASEAEQTDNEMADSDSEEGVYEFTQDAHYSDQRDPQRGRARARSAGRVLAFWRVVCETFRKIVDSKYFGRGIMVAILINTLSMGIEYHEQPEELTNALEISNIVFTSLFALEMLLKVLVYGPFGYIKNPYNIFDGIIVVISVWEIVGQQGGGLSVLRTFRLMRVLKLVRFMPALQRQLVVLMKTMDNVATFCMLLMLFIFIFSILGMHLFGCKFASERDGDTLPDRKNFDSLLWAIVTVFQILTQEDWNKVLYNGMASTSSWAALYFIALMTFGNYVLFNLLVAILVEGFQTEEISKREDASGQLSCIQLPVDPAAGDASKSDSEGDLFPRSLEEEAGLKKNLSNPACEYDHPELKKSLTPPLIIHTAATPMPMPKSAVFGEAAQGYESRRASGVSVDPAAYELKSPPSARSSPHSPWSAGSSWTSRRSSWNSIGRAPSLKRRGQSGERRSLLSGEGKESSEDGESSDEERSSRAGSFNGSLPRRMESLETKGSFDLQDTLQVPSLYRTSSMHSSRTSASEHQDCNGKTSPGLLVHQLHLDDPRQDCDDGDDEGNMSKRDRVKAWIRARLPACCRERDSWSIYIFAPHSRFRLMCNKIITHKMFDHIVLVIIFLNCITIAMERPKIEPHSAERIFLTLSNYIFTVIFLTEMTVKVVALGLCFGEKAYLKSSWNVLDGVLVLISVIDILVSMVSDSGTKILGMLRVLRLLRTLRPLRVISRAQGLKLVVETLMSSLKPIGNIVVICCAFFIIFGILGVQLFKGKFFVCQGEDTRNITNKSDCAEASYKWVRHKYNFDNLGQALMSLFVLASKDGWVDIMYDGLDAVGVDQQPVMNYNPWMLLYFISFLLIVAFFVLNMFVGVVVENFHKCRQHQEEEEAKRREEKRLRRLEKKRRSKEKQMAEAQCKPYYSDYSRFRLLIHQMCTSHYLDLFITGVIGLNVITMAMEHYQQPKVLDEALKICNYIFTVIFVLESVFKLIAFGFRRFFQDRWNQLDLAIVLLSIMGITLEEIEVNASLPINPTIIRIMRVLRIARVLKLLKMAVGMRALLDTVMQALPQVGNLGLLFMLLFFIFAALGVELFGDLECDDTHPCEGLGRHATFRNFGMAFLTLFRVSTGDNWNGIMKDTLRDCDQESTCYNTVISPIYFVSFVLTAQFVLVNVVIAVLMKHLEESNKEAKEEAELEAELEMEMKTISPGQRSPSDIFAWTGSVSGERPESPRGSFTAHCDITALFSLLSCLTLHLFDTISLLIQESLEGELKLMDNLSGSVCHHYALPAPEYYNSENQDDTLTLSPDKDLLSVRKPSVGRTRSLPNDSYMFQPPRCRPCAAGLAERTPAHHKAQSGSKASVQSQPADTSSLLQIPKDHFHHIRAHDHLVWESKSQVSQPVHSPSAERLLRRQMAIRNDSLDSKENLHTEVSELSDPNVPAAPREESSGALQHSHNQYNISKQAPASCACADSYQETPGDSVDQEVSETNSSSEPFTSETCTASSDLKKYHSVDTQGLLKKPPSWLDDQRRHSIEICSMENSPQHHSTSSSSGFISQVVSEMEGLQGTRQKKKLSPPCISIDPPDGQNLLPRGPHSISPASGDTCLRRRAPSCDSKDSMDIGDSLLPDSMSTSPTPKKDLLTLPSFSFDQTEMDP</sequence>
<dbReference type="FunFam" id="1.10.287.70:FF:000029">
    <property type="entry name" value="Voltage-dependent T-type calcium channel subunit alpha"/>
    <property type="match status" value="1"/>
</dbReference>
<feature type="compositionally biased region" description="Low complexity" evidence="24">
    <location>
        <begin position="1027"/>
        <end position="1054"/>
    </location>
</feature>
<evidence type="ECO:0000256" key="21">
    <source>
        <dbReference type="PIRSR" id="PIRSR602077-3"/>
    </source>
</evidence>
<evidence type="ECO:0000256" key="9">
    <source>
        <dbReference type="ARBA" id="ARBA00022692"/>
    </source>
</evidence>
<feature type="compositionally biased region" description="Basic and acidic residues" evidence="24">
    <location>
        <begin position="2026"/>
        <end position="2038"/>
    </location>
</feature>
<feature type="transmembrane region" description="Helical" evidence="25">
    <location>
        <begin position="311"/>
        <end position="336"/>
    </location>
</feature>
<keyword evidence="16 21" id="KW-0325">Glycoprotein</keyword>
<dbReference type="GO" id="GO:0008332">
    <property type="term" value="F:low voltage-gated calcium channel activity"/>
    <property type="evidence" value="ECO:0007669"/>
    <property type="project" value="Ensembl"/>
</dbReference>
<keyword evidence="6" id="KW-0597">Phosphoprotein</keyword>
<dbReference type="FunFam" id="1.20.120.350:FF:000009">
    <property type="entry name" value="Voltage-dependent T-type calcium channel subunit alpha"/>
    <property type="match status" value="1"/>
</dbReference>
<feature type="region of interest" description="Disordered" evidence="24">
    <location>
        <begin position="2169"/>
        <end position="2262"/>
    </location>
</feature>
<evidence type="ECO:0000256" key="15">
    <source>
        <dbReference type="ARBA" id="ARBA00023136"/>
    </source>
</evidence>
<evidence type="ECO:0000256" key="18">
    <source>
        <dbReference type="ARBA" id="ARBA00036634"/>
    </source>
</evidence>
<dbReference type="Gene3D" id="1.20.120.350">
    <property type="entry name" value="Voltage-gated potassium channels. Chain C"/>
    <property type="match status" value="4"/>
</dbReference>
<feature type="domain" description="Ion transport" evidence="26">
    <location>
        <begin position="687"/>
        <end position="915"/>
    </location>
</feature>
<comment type="subcellular location">
    <subcellularLocation>
        <location evidence="2">Cell membrane</location>
        <topology evidence="2">Multi-pass membrane protein</topology>
    </subcellularLocation>
    <subcellularLocation>
        <location evidence="1">Cytoplasm</location>
    </subcellularLocation>
    <subcellularLocation>
        <location evidence="22">Membrane</location>
        <topology evidence="22">Multi-pass membrane protein</topology>
    </subcellularLocation>
</comment>
<feature type="transmembrane region" description="Helical" evidence="25">
    <location>
        <begin position="809"/>
        <end position="828"/>
    </location>
</feature>
<comment type="similarity">
    <text evidence="19">Belongs to the calcium channel alpha-1 subunit (TC 1.A.1.11) family. CACNA1G subfamily.</text>
</comment>
<evidence type="ECO:0000256" key="10">
    <source>
        <dbReference type="ARBA" id="ARBA00022737"/>
    </source>
</evidence>
<keyword evidence="12 22" id="KW-0851">Voltage-gated channel</keyword>
<feature type="transmembrane region" description="Helical" evidence="25">
    <location>
        <begin position="159"/>
        <end position="182"/>
    </location>
</feature>
<dbReference type="GeneTree" id="ENSGT00940000159664"/>
<keyword evidence="5" id="KW-0963">Cytoplasm</keyword>
<keyword evidence="14" id="KW-0406">Ion transport</keyword>
<reference evidence="27" key="1">
    <citation type="submission" date="2025-08" db="UniProtKB">
        <authorList>
            <consortium name="Ensembl"/>
        </authorList>
    </citation>
    <scope>IDENTIFICATION</scope>
</reference>
<proteinExistence type="inferred from homology"/>
<evidence type="ECO:0000256" key="17">
    <source>
        <dbReference type="ARBA" id="ARBA00023303"/>
    </source>
</evidence>
<dbReference type="GO" id="GO:0046872">
    <property type="term" value="F:metal ion binding"/>
    <property type="evidence" value="ECO:0007669"/>
    <property type="project" value="UniProtKB-KW"/>
</dbReference>
<dbReference type="FunFam" id="1.10.287.70:FF:000032">
    <property type="entry name" value="Voltage-dependent T-type calcium channel subunit alpha"/>
    <property type="match status" value="1"/>
</dbReference>
<keyword evidence="15 25" id="KW-0472">Membrane</keyword>
<feature type="compositionally biased region" description="Polar residues" evidence="24">
    <location>
        <begin position="2094"/>
        <end position="2112"/>
    </location>
</feature>
<feature type="transmembrane region" description="Helical" evidence="25">
    <location>
        <begin position="1262"/>
        <end position="1283"/>
    </location>
</feature>
<feature type="transmembrane region" description="Helical" evidence="25">
    <location>
        <begin position="885"/>
        <end position="908"/>
    </location>
</feature>
<organism evidence="27 28">
    <name type="scientific">Anser brachyrhynchus</name>
    <name type="common">Pink-footed goose</name>
    <dbReference type="NCBI Taxonomy" id="132585"/>
    <lineage>
        <taxon>Eukaryota</taxon>
        <taxon>Metazoa</taxon>
        <taxon>Chordata</taxon>
        <taxon>Craniata</taxon>
        <taxon>Vertebrata</taxon>
        <taxon>Euteleostomi</taxon>
        <taxon>Archelosauria</taxon>
        <taxon>Archosauria</taxon>
        <taxon>Dinosauria</taxon>
        <taxon>Saurischia</taxon>
        <taxon>Theropoda</taxon>
        <taxon>Coelurosauria</taxon>
        <taxon>Aves</taxon>
        <taxon>Neognathae</taxon>
        <taxon>Galloanserae</taxon>
        <taxon>Anseriformes</taxon>
        <taxon>Anatidae</taxon>
        <taxon>Anserinae</taxon>
        <taxon>Anser</taxon>
    </lineage>
</organism>
<dbReference type="GO" id="GO:0005737">
    <property type="term" value="C:cytoplasm"/>
    <property type="evidence" value="ECO:0007669"/>
    <property type="project" value="UniProtKB-SubCell"/>
</dbReference>
<feature type="transmembrane region" description="Helical" evidence="25">
    <location>
        <begin position="718"/>
        <end position="739"/>
    </location>
</feature>
<evidence type="ECO:0000256" key="6">
    <source>
        <dbReference type="ARBA" id="ARBA00022553"/>
    </source>
</evidence>
<dbReference type="Ensembl" id="ENSABRT00000025098.1">
    <property type="protein sequence ID" value="ENSABRP00000017745.1"/>
    <property type="gene ID" value="ENSABRG00000012621.1"/>
</dbReference>
<feature type="compositionally biased region" description="Basic and acidic residues" evidence="24">
    <location>
        <begin position="1066"/>
        <end position="1082"/>
    </location>
</feature>
<evidence type="ECO:0000256" key="7">
    <source>
        <dbReference type="ARBA" id="ARBA00022568"/>
    </source>
</evidence>
<dbReference type="FunFam" id="1.10.287.70:FF:000018">
    <property type="entry name" value="Voltage-dependent T-type calcium channel subunit alpha"/>
    <property type="match status" value="1"/>
</dbReference>
<dbReference type="GO" id="GO:0002027">
    <property type="term" value="P:regulation of heart rate"/>
    <property type="evidence" value="ECO:0007669"/>
    <property type="project" value="Ensembl"/>
</dbReference>
<name>A0A8B9I8X1_9AVES</name>
<dbReference type="GO" id="GO:0005891">
    <property type="term" value="C:voltage-gated calcium channel complex"/>
    <property type="evidence" value="ECO:0007669"/>
    <property type="project" value="InterPro"/>
</dbReference>
<dbReference type="PANTHER" id="PTHR45628">
    <property type="entry name" value="VOLTAGE-DEPENDENT CALCIUM CHANNEL TYPE A SUBUNIT ALPHA-1"/>
    <property type="match status" value="1"/>
</dbReference>
<dbReference type="Pfam" id="PF00520">
    <property type="entry name" value="Ion_trans"/>
    <property type="match status" value="4"/>
</dbReference>
<keyword evidence="11 20" id="KW-0106">Calcium</keyword>
<dbReference type="GO" id="GO:0098703">
    <property type="term" value="P:calcium ion import across plasma membrane"/>
    <property type="evidence" value="ECO:0007669"/>
    <property type="project" value="TreeGrafter"/>
</dbReference>
<evidence type="ECO:0000256" key="4">
    <source>
        <dbReference type="ARBA" id="ARBA00022475"/>
    </source>
</evidence>
<evidence type="ECO:0000256" key="8">
    <source>
        <dbReference type="ARBA" id="ARBA00022673"/>
    </source>
</evidence>
<feature type="region of interest" description="Disordered" evidence="24">
    <location>
        <begin position="413"/>
        <end position="448"/>
    </location>
</feature>
<evidence type="ECO:0000256" key="5">
    <source>
        <dbReference type="ARBA" id="ARBA00022490"/>
    </source>
</evidence>
<evidence type="ECO:0000313" key="27">
    <source>
        <dbReference type="Ensembl" id="ENSABRP00000017745.1"/>
    </source>
</evidence>
<evidence type="ECO:0000256" key="24">
    <source>
        <dbReference type="SAM" id="MobiDB-lite"/>
    </source>
</evidence>
<dbReference type="InterPro" id="IPR005445">
    <property type="entry name" value="VDCC_T_a1"/>
</dbReference>
<comment type="function">
    <text evidence="22">Voltage-sensitive calcium channels (VSCC) mediate the entry of calcium ions into excitable cells and are also involved in a variety of calcium-dependent processes, including muscle contraction, hormone or neurotransmitter release, gene expression, cell motility, cell division and cell death. This channel gives rise to T-type calcium currents. T-type calcium channels belong to the "low-voltage activated (LVA)" group and are strongly blocked by nickel and mibefradil. A particularity of this type of channels is an opening at quite negative potentials, and a voltage-dependent inactivation. T-type channels serve pacemaking functions in both central neurons and cardiac nodal cells and support calcium signaling in secretory cells and vascular smooth muscle. They may also be involved in the modulation of firing patterns of neurons which is important for information processing as well as in cell growth processes.</text>
</comment>
<evidence type="ECO:0000313" key="28">
    <source>
        <dbReference type="Proteomes" id="UP000694426"/>
    </source>
</evidence>
<dbReference type="GO" id="GO:0001508">
    <property type="term" value="P:action potential"/>
    <property type="evidence" value="ECO:0007669"/>
    <property type="project" value="Ensembl"/>
</dbReference>
<dbReference type="GO" id="GO:0060371">
    <property type="term" value="P:regulation of atrial cardiac muscle cell membrane depolarization"/>
    <property type="evidence" value="ECO:0007669"/>
    <property type="project" value="Ensembl"/>
</dbReference>
<feature type="transmembrane region" description="Helical" evidence="25">
    <location>
        <begin position="1224"/>
        <end position="1242"/>
    </location>
</feature>